<feature type="domain" description="MsrB" evidence="3">
    <location>
        <begin position="38"/>
        <end position="169"/>
    </location>
</feature>
<protein>
    <recommendedName>
        <fullName evidence="3">MsrB domain-containing protein</fullName>
    </recommendedName>
</protein>
<sequence>MCSFWDGGTDWVASSGDVRRFRNGKAVLEEAASGASGASAPLIAGPPEDAIEAQSAAAGPAGREAFLDHWAQGVYCCARCQQELYHSSAKWRGPCAWPSFRRATAEEALLMRPVVGYGSCCDEDGLVETGYRCAVAELYCRSCRLFLGHRFQDAREKGDCAPDSTGWRH</sequence>
<dbReference type="InterPro" id="IPR011057">
    <property type="entry name" value="Mss4-like_sf"/>
</dbReference>
<dbReference type="Gene3D" id="2.170.150.20">
    <property type="entry name" value="Peptide methionine sulfoxide reductase"/>
    <property type="match status" value="1"/>
</dbReference>
<dbReference type="SUPFAM" id="SSF51316">
    <property type="entry name" value="Mss4-like"/>
    <property type="match status" value="1"/>
</dbReference>
<dbReference type="PROSITE" id="PS51790">
    <property type="entry name" value="MSRB"/>
    <property type="match status" value="1"/>
</dbReference>
<dbReference type="Proteomes" id="UP001642484">
    <property type="component" value="Unassembled WGS sequence"/>
</dbReference>
<reference evidence="4 5" key="1">
    <citation type="submission" date="2024-02" db="EMBL/GenBank/DDBJ databases">
        <authorList>
            <person name="Chen Y."/>
            <person name="Shah S."/>
            <person name="Dougan E. K."/>
            <person name="Thang M."/>
            <person name="Chan C."/>
        </authorList>
    </citation>
    <scope>NUCLEOTIDE SEQUENCE [LARGE SCALE GENOMIC DNA]</scope>
</reference>
<organism evidence="4 5">
    <name type="scientific">Durusdinium trenchii</name>
    <dbReference type="NCBI Taxonomy" id="1381693"/>
    <lineage>
        <taxon>Eukaryota</taxon>
        <taxon>Sar</taxon>
        <taxon>Alveolata</taxon>
        <taxon>Dinophyceae</taxon>
        <taxon>Suessiales</taxon>
        <taxon>Symbiodiniaceae</taxon>
        <taxon>Durusdinium</taxon>
    </lineage>
</organism>
<comment type="caution">
    <text evidence="4">The sequence shown here is derived from an EMBL/GenBank/DDBJ whole genome shotgun (WGS) entry which is preliminary data.</text>
</comment>
<proteinExistence type="inferred from homology"/>
<evidence type="ECO:0000256" key="1">
    <source>
        <dbReference type="ARBA" id="ARBA00007174"/>
    </source>
</evidence>
<keyword evidence="2" id="KW-0560">Oxidoreductase</keyword>
<evidence type="ECO:0000313" key="5">
    <source>
        <dbReference type="Proteomes" id="UP001642484"/>
    </source>
</evidence>
<evidence type="ECO:0000256" key="2">
    <source>
        <dbReference type="ARBA" id="ARBA00023002"/>
    </source>
</evidence>
<dbReference type="Pfam" id="PF01641">
    <property type="entry name" value="SelR"/>
    <property type="match status" value="1"/>
</dbReference>
<evidence type="ECO:0000313" key="4">
    <source>
        <dbReference type="EMBL" id="CAK9055401.1"/>
    </source>
</evidence>
<dbReference type="InterPro" id="IPR002579">
    <property type="entry name" value="Met_Sox_Rdtase_MsrB_dom"/>
</dbReference>
<dbReference type="EMBL" id="CAXAMN010020001">
    <property type="protein sequence ID" value="CAK9055401.1"/>
    <property type="molecule type" value="Genomic_DNA"/>
</dbReference>
<evidence type="ECO:0000259" key="3">
    <source>
        <dbReference type="PROSITE" id="PS51790"/>
    </source>
</evidence>
<comment type="similarity">
    <text evidence="1">Belongs to the MsrB Met sulfoxide reductase family.</text>
</comment>
<gene>
    <name evidence="4" type="ORF">CCMP2556_LOCUS27553</name>
</gene>
<keyword evidence="5" id="KW-1185">Reference proteome</keyword>
<name>A0ABP0MVS0_9DINO</name>
<accession>A0ABP0MVS0</accession>